<sequence>MVGAVVLVVQAAGELRLPWSRIGTIAATFLVTSGITGLVAWWWKRILKRRQAAGATQENSSANPADGDQNQVTS</sequence>
<dbReference type="Proteomes" id="UP000053429">
    <property type="component" value="Unassembled WGS sequence"/>
</dbReference>
<evidence type="ECO:0000256" key="2">
    <source>
        <dbReference type="SAM" id="Phobius"/>
    </source>
</evidence>
<feature type="region of interest" description="Disordered" evidence="1">
    <location>
        <begin position="53"/>
        <end position="74"/>
    </location>
</feature>
<name>A0A117RQB1_9ACTN</name>
<accession>A0A117RQB1</accession>
<feature type="transmembrane region" description="Helical" evidence="2">
    <location>
        <begin position="21"/>
        <end position="43"/>
    </location>
</feature>
<keyword evidence="4" id="KW-1185">Reference proteome</keyword>
<evidence type="ECO:0000313" key="4">
    <source>
        <dbReference type="Proteomes" id="UP000053429"/>
    </source>
</evidence>
<proteinExistence type="predicted"/>
<protein>
    <submittedName>
        <fullName evidence="3">Uncharacterized protein</fullName>
    </submittedName>
</protein>
<evidence type="ECO:0000313" key="3">
    <source>
        <dbReference type="EMBL" id="KUO03382.1"/>
    </source>
</evidence>
<dbReference type="AlphaFoldDB" id="A0A117RQB1"/>
<reference evidence="3 4" key="1">
    <citation type="submission" date="2015-10" db="EMBL/GenBank/DDBJ databases">
        <title>Draft genome sequence of Streptomyces caeruleatus NRRL B-24802, type strain for the species Streptomyces caeruleatus.</title>
        <authorList>
            <person name="Ruckert C."/>
            <person name="Winkler A."/>
            <person name="Kalinowski J."/>
            <person name="Kampfer P."/>
            <person name="Glaeser S."/>
        </authorList>
    </citation>
    <scope>NUCLEOTIDE SEQUENCE [LARGE SCALE GENOMIC DNA]</scope>
    <source>
        <strain evidence="3 4">NRRL B-24802</strain>
    </source>
</reference>
<feature type="compositionally biased region" description="Polar residues" evidence="1">
    <location>
        <begin position="54"/>
        <end position="74"/>
    </location>
</feature>
<gene>
    <name evidence="3" type="ORF">AQJ67_16850</name>
</gene>
<keyword evidence="2" id="KW-0812">Transmembrane</keyword>
<keyword evidence="2" id="KW-1133">Transmembrane helix</keyword>
<organism evidence="3 4">
    <name type="scientific">Streptomyces caeruleatus</name>
    <dbReference type="NCBI Taxonomy" id="661399"/>
    <lineage>
        <taxon>Bacteria</taxon>
        <taxon>Bacillati</taxon>
        <taxon>Actinomycetota</taxon>
        <taxon>Actinomycetes</taxon>
        <taxon>Kitasatosporales</taxon>
        <taxon>Streptomycetaceae</taxon>
        <taxon>Streptomyces</taxon>
    </lineage>
</organism>
<comment type="caution">
    <text evidence="3">The sequence shown here is derived from an EMBL/GenBank/DDBJ whole genome shotgun (WGS) entry which is preliminary data.</text>
</comment>
<dbReference type="EMBL" id="LMWY01000018">
    <property type="protein sequence ID" value="KUO03382.1"/>
    <property type="molecule type" value="Genomic_DNA"/>
</dbReference>
<evidence type="ECO:0000256" key="1">
    <source>
        <dbReference type="SAM" id="MobiDB-lite"/>
    </source>
</evidence>
<keyword evidence="2" id="KW-0472">Membrane</keyword>